<protein>
    <submittedName>
        <fullName evidence="1">Uncharacterized protein</fullName>
    </submittedName>
</protein>
<organism evidence="1">
    <name type="scientific">Myoviridae sp. ctOoC8</name>
    <dbReference type="NCBI Taxonomy" id="2823542"/>
    <lineage>
        <taxon>Viruses</taxon>
        <taxon>Duplodnaviria</taxon>
        <taxon>Heunggongvirae</taxon>
        <taxon>Uroviricota</taxon>
        <taxon>Caudoviricetes</taxon>
    </lineage>
</organism>
<reference evidence="1" key="1">
    <citation type="journal article" date="2021" name="Proc. Natl. Acad. Sci. U.S.A.">
        <title>A Catalog of Tens of Thousands of Viruses from Human Metagenomes Reveals Hidden Associations with Chronic Diseases.</title>
        <authorList>
            <person name="Tisza M.J."/>
            <person name="Buck C.B."/>
        </authorList>
    </citation>
    <scope>NUCLEOTIDE SEQUENCE</scope>
    <source>
        <strain evidence="1">CtOoC8</strain>
    </source>
</reference>
<sequence length="67" mass="7896">MNIIKILNQDLEKVLEVKGEGIYIKIKDGIQCICKDTSWGHFDSEMIIYTVPRNFFLFKTQENENEN</sequence>
<accession>A0A8S5L6G2</accession>
<name>A0A8S5L6G2_9CAUD</name>
<dbReference type="EMBL" id="BK014641">
    <property type="protein sequence ID" value="DAD65333.1"/>
    <property type="molecule type" value="Genomic_DNA"/>
</dbReference>
<proteinExistence type="predicted"/>
<evidence type="ECO:0000313" key="1">
    <source>
        <dbReference type="EMBL" id="DAD65333.1"/>
    </source>
</evidence>